<evidence type="ECO:0000256" key="1">
    <source>
        <dbReference type="SAM" id="MobiDB-lite"/>
    </source>
</evidence>
<evidence type="ECO:0000313" key="2">
    <source>
        <dbReference type="EMBL" id="KAK2601318.1"/>
    </source>
</evidence>
<comment type="caution">
    <text evidence="2">The sequence shown here is derived from an EMBL/GenBank/DDBJ whole genome shotgun (WGS) entry which is preliminary data.</text>
</comment>
<reference evidence="2" key="1">
    <citation type="submission" date="2023-06" db="EMBL/GenBank/DDBJ databases">
        <authorList>
            <person name="Noh H."/>
        </authorList>
    </citation>
    <scope>NUCLEOTIDE SEQUENCE</scope>
    <source>
        <strain evidence="2">DUCC20226</strain>
    </source>
</reference>
<dbReference type="AlphaFoldDB" id="A0AAD9W266"/>
<protein>
    <submittedName>
        <fullName evidence="2">Uncharacterized protein</fullName>
    </submittedName>
</protein>
<dbReference type="SUPFAM" id="SSF51905">
    <property type="entry name" value="FAD/NAD(P)-binding domain"/>
    <property type="match status" value="1"/>
</dbReference>
<dbReference type="Proteomes" id="UP001265746">
    <property type="component" value="Unassembled WGS sequence"/>
</dbReference>
<proteinExistence type="predicted"/>
<keyword evidence="3" id="KW-1185">Reference proteome</keyword>
<dbReference type="InterPro" id="IPR036188">
    <property type="entry name" value="FAD/NAD-bd_sf"/>
</dbReference>
<organism evidence="2 3">
    <name type="scientific">Phomopsis amygdali</name>
    <name type="common">Fusicoccum amygdali</name>
    <dbReference type="NCBI Taxonomy" id="1214568"/>
    <lineage>
        <taxon>Eukaryota</taxon>
        <taxon>Fungi</taxon>
        <taxon>Dikarya</taxon>
        <taxon>Ascomycota</taxon>
        <taxon>Pezizomycotina</taxon>
        <taxon>Sordariomycetes</taxon>
        <taxon>Sordariomycetidae</taxon>
        <taxon>Diaporthales</taxon>
        <taxon>Diaporthaceae</taxon>
        <taxon>Diaporthe</taxon>
    </lineage>
</organism>
<evidence type="ECO:0000313" key="3">
    <source>
        <dbReference type="Proteomes" id="UP001265746"/>
    </source>
</evidence>
<sequence length="715" mass="80171">MTMSNVEPKQYVHFPTLWNVKWSTDGITDLEKAKIILFDFISKDDYDDDGKATLWDILQASEEGGHFETVSSLATAVQQQVFRNQHSSFDTNSLLQRMRFILIKCQPNMPKLAVTDSLRNFFFDVSLTHGLATDSTKPSDDITVLESPRSALKVVIIGGGPTGLLGAITLAEQVRCRELVQIHVYDKRWTNEKFGEFLFTVYPEDQRRRDQVITLQDHVTKLLSDETNDSIKYGLGKLGAERVWPESRNLQIRKVEDALLKRAQDSAFDGMMHLHGADIIDEATLIQEAGEDFHLLLGTDGANSWVRRHYFKEDEESCGSSLALGVALDRGQSRLPRPQALNIFLTLCQTRYLLNASHRDGTGYLNMLLTEKEYNECVSLDGTPCDFRSPAYIRINGAEPPGISQDQIFAPYDAKSSLWESISDGLQLFGFDEVDVKSIVRIPINLVGVKIATKAIALESGTRLHPHCLVSLAGDSALTHHFWPGRGMNSGIKAAIAWAHQISDLVLERGGGFAGLDPVALSPFQEFMQQLRQREHNQRSFVIQATSGAPERMEAKLRQASEQRAPDWKTVPVLCDRVLRFAKRFEGRDRGRFDGVMNGLDGTIKRILSHLRTRTKAEMYHSGPWPTEEMGAPEVHPPKSRFSDKPRSRASVDTCITQSEPTHTTDLKRPRIKRAPSAGITPNQATAADENSGWDIVLLIFHILLGCYVVARYLV</sequence>
<accession>A0AAD9W266</accession>
<dbReference type="PRINTS" id="PR00420">
    <property type="entry name" value="RNGMNOXGNASE"/>
</dbReference>
<gene>
    <name evidence="2" type="ORF">N8I77_010776</name>
</gene>
<dbReference type="Gene3D" id="3.50.50.60">
    <property type="entry name" value="FAD/NAD(P)-binding domain"/>
    <property type="match status" value="1"/>
</dbReference>
<name>A0AAD9W266_PHOAM</name>
<dbReference type="EMBL" id="JAUJFL010000006">
    <property type="protein sequence ID" value="KAK2601318.1"/>
    <property type="molecule type" value="Genomic_DNA"/>
</dbReference>
<feature type="region of interest" description="Disordered" evidence="1">
    <location>
        <begin position="621"/>
        <end position="686"/>
    </location>
</feature>